<sequence>MDKFFILIILLLIILNNNNFVKTKLSREQCHKWRELNHLIGENHKFQNNEDHLMLNSMFKKYCSPHPLDSNLEPIEGTDCQVLRKIFTDVLKRDKLLNREHHHKNKNLKFRNDIIDYLDSICSDKTIQIELESEKQF</sequence>
<feature type="chain" id="PRO_5004250676" evidence="1">
    <location>
        <begin position="24"/>
        <end position="137"/>
    </location>
</feature>
<evidence type="ECO:0000256" key="1">
    <source>
        <dbReference type="SAM" id="SignalP"/>
    </source>
</evidence>
<dbReference type="RefSeq" id="XP_647632.1">
    <property type="nucleotide sequence ID" value="XM_642540.1"/>
</dbReference>
<comment type="caution">
    <text evidence="2">The sequence shown here is derived from an EMBL/GenBank/DDBJ whole genome shotgun (WGS) entry which is preliminary data.</text>
</comment>
<dbReference type="AlphaFoldDB" id="Q55FA1"/>
<dbReference type="HOGENOM" id="CLU_1868970_0_0_1"/>
<evidence type="ECO:0000313" key="2">
    <source>
        <dbReference type="EMBL" id="EAL73553.1"/>
    </source>
</evidence>
<feature type="signal peptide" evidence="1">
    <location>
        <begin position="1"/>
        <end position="23"/>
    </location>
</feature>
<accession>Q55FA1</accession>
<dbReference type="Proteomes" id="UP000002195">
    <property type="component" value="Unassembled WGS sequence"/>
</dbReference>
<dbReference type="GeneID" id="8616447"/>
<dbReference type="PaxDb" id="44689-DDB0189853"/>
<dbReference type="InParanoid" id="Q55FA1"/>
<organism evidence="2 3">
    <name type="scientific">Dictyostelium discoideum</name>
    <name type="common">Social amoeba</name>
    <dbReference type="NCBI Taxonomy" id="44689"/>
    <lineage>
        <taxon>Eukaryota</taxon>
        <taxon>Amoebozoa</taxon>
        <taxon>Evosea</taxon>
        <taxon>Eumycetozoa</taxon>
        <taxon>Dictyostelia</taxon>
        <taxon>Dictyosteliales</taxon>
        <taxon>Dictyosteliaceae</taxon>
        <taxon>Dictyostelium</taxon>
    </lineage>
</organism>
<dbReference type="FunCoup" id="Q55FA1">
    <property type="interactions" value="877"/>
</dbReference>
<dbReference type="KEGG" id="ddi:DDB_G0268200"/>
<dbReference type="EMBL" id="AAFI02000003">
    <property type="protein sequence ID" value="EAL73553.1"/>
    <property type="molecule type" value="Genomic_DNA"/>
</dbReference>
<proteinExistence type="predicted"/>
<dbReference type="VEuPathDB" id="AmoebaDB:DDB_G0268200"/>
<evidence type="ECO:0000313" key="3">
    <source>
        <dbReference type="Proteomes" id="UP000002195"/>
    </source>
</evidence>
<keyword evidence="1" id="KW-0732">Signal</keyword>
<dbReference type="dictyBase" id="DDB_G0268200"/>
<protein>
    <submittedName>
        <fullName evidence="2">Uncharacterized protein</fullName>
    </submittedName>
</protein>
<name>Q55FA1_DICDI</name>
<reference evidence="2 3" key="1">
    <citation type="journal article" date="2005" name="Nature">
        <title>The genome of the social amoeba Dictyostelium discoideum.</title>
        <authorList>
            <consortium name="The Dictyostelium discoideum Sequencing Consortium"/>
            <person name="Eichinger L."/>
            <person name="Pachebat J.A."/>
            <person name="Glockner G."/>
            <person name="Rajandream M.A."/>
            <person name="Sucgang R."/>
            <person name="Berriman M."/>
            <person name="Song J."/>
            <person name="Olsen R."/>
            <person name="Szafranski K."/>
            <person name="Xu Q."/>
            <person name="Tunggal B."/>
            <person name="Kummerfeld S."/>
            <person name="Madera M."/>
            <person name="Konfortov B.A."/>
            <person name="Rivero F."/>
            <person name="Bankier A.T."/>
            <person name="Lehmann R."/>
            <person name="Hamlin N."/>
            <person name="Davies R."/>
            <person name="Gaudet P."/>
            <person name="Fey P."/>
            <person name="Pilcher K."/>
            <person name="Chen G."/>
            <person name="Saunders D."/>
            <person name="Sodergren E."/>
            <person name="Davis P."/>
            <person name="Kerhornou A."/>
            <person name="Nie X."/>
            <person name="Hall N."/>
            <person name="Anjard C."/>
            <person name="Hemphill L."/>
            <person name="Bason N."/>
            <person name="Farbrother P."/>
            <person name="Desany B."/>
            <person name="Just E."/>
            <person name="Morio T."/>
            <person name="Rost R."/>
            <person name="Churcher C."/>
            <person name="Cooper J."/>
            <person name="Haydock S."/>
            <person name="van Driessche N."/>
            <person name="Cronin A."/>
            <person name="Goodhead I."/>
            <person name="Muzny D."/>
            <person name="Mourier T."/>
            <person name="Pain A."/>
            <person name="Lu M."/>
            <person name="Harper D."/>
            <person name="Lindsay R."/>
            <person name="Hauser H."/>
            <person name="James K."/>
            <person name="Quiles M."/>
            <person name="Madan Babu M."/>
            <person name="Saito T."/>
            <person name="Buchrieser C."/>
            <person name="Wardroper A."/>
            <person name="Felder M."/>
            <person name="Thangavelu M."/>
            <person name="Johnson D."/>
            <person name="Knights A."/>
            <person name="Loulseged H."/>
            <person name="Mungall K."/>
            <person name="Oliver K."/>
            <person name="Price C."/>
            <person name="Quail M.A."/>
            <person name="Urushihara H."/>
            <person name="Hernandez J."/>
            <person name="Rabbinowitsch E."/>
            <person name="Steffen D."/>
            <person name="Sanders M."/>
            <person name="Ma J."/>
            <person name="Kohara Y."/>
            <person name="Sharp S."/>
            <person name="Simmonds M."/>
            <person name="Spiegler S."/>
            <person name="Tivey A."/>
            <person name="Sugano S."/>
            <person name="White B."/>
            <person name="Walker D."/>
            <person name="Woodward J."/>
            <person name="Winckler T."/>
            <person name="Tanaka Y."/>
            <person name="Shaulsky G."/>
            <person name="Schleicher M."/>
            <person name="Weinstock G."/>
            <person name="Rosenthal A."/>
            <person name="Cox E.C."/>
            <person name="Chisholm R.L."/>
            <person name="Gibbs R."/>
            <person name="Loomis W.F."/>
            <person name="Platzer M."/>
            <person name="Kay R.R."/>
            <person name="Williams J."/>
            <person name="Dear P.H."/>
            <person name="Noegel A.A."/>
            <person name="Barrell B."/>
            <person name="Kuspa A."/>
        </authorList>
    </citation>
    <scope>NUCLEOTIDE SEQUENCE [LARGE SCALE GENOMIC DNA]</scope>
    <source>
        <strain evidence="2 3">AX4</strain>
    </source>
</reference>
<keyword evidence="3" id="KW-1185">Reference proteome</keyword>
<gene>
    <name evidence="2" type="ORF">DDB_G0268200</name>
</gene>